<reference evidence="2 3" key="1">
    <citation type="journal article" date="2023" name="Sci. Data">
        <title>Genome assembly of the Korean intertidal mud-creeper Batillaria attramentaria.</title>
        <authorList>
            <person name="Patra A.K."/>
            <person name="Ho P.T."/>
            <person name="Jun S."/>
            <person name="Lee S.J."/>
            <person name="Kim Y."/>
            <person name="Won Y.J."/>
        </authorList>
    </citation>
    <scope>NUCLEOTIDE SEQUENCE [LARGE SCALE GENOMIC DNA]</scope>
    <source>
        <strain evidence="2">Wonlab-2016</strain>
    </source>
</reference>
<evidence type="ECO:0000313" key="2">
    <source>
        <dbReference type="EMBL" id="KAK7486463.1"/>
    </source>
</evidence>
<dbReference type="EMBL" id="JACVVK020000178">
    <property type="protein sequence ID" value="KAK7486463.1"/>
    <property type="molecule type" value="Genomic_DNA"/>
</dbReference>
<accession>A0ABD0KGZ7</accession>
<comment type="caution">
    <text evidence="2">The sequence shown here is derived from an EMBL/GenBank/DDBJ whole genome shotgun (WGS) entry which is preliminary data.</text>
</comment>
<sequence>MLAQEYFYFAVISFLVVPTHGDTQHDLKQLCSLIPGFYDNKVQYETDIAKGLPIKQRHQRLQTSLVEEDVPFLAGWVNYYIEQYVNGDENSVIRQRLYSFGVDSEGRIALKIYSFKDPSQVLHAKAFDPIFQRLTQSDVIYSEGCDVFWHKADSTPLRFQSWAEKTCYVNINGNKVLIEVAQNWTKSYLTSLEKWIAENGTDILGEPSPYNMTRQNAYSVPRQGHLAKPDFGHHARNKRSKRLPTSSSTPVTSFKDSVQALIGGRSVTFEASLDGCSRLYSSGTPPQSLKVGGLVDTYEYFDDPKFGSQEFFGFSFSSKSIQKEGVVTQLTEVLAFSSGQVSVNVTVLTADLRTLISKTAQTAVFYVDDATVTSLPTYESLRIALENGDRVRYTSNYQPPHCIGVDAKAIGGTSIVDFELYKDRIESSSWKMITNYMYHGSGFVYDVVNAVYWSNSSVIFTASDVDVVTFKPYYSENIYCQFGNDSTHFYLLA</sequence>
<dbReference type="InterPro" id="IPR010404">
    <property type="entry name" value="CpcT/CpeT"/>
</dbReference>
<name>A0ABD0KGZ7_9CAEN</name>
<keyword evidence="3" id="KW-1185">Reference proteome</keyword>
<organism evidence="2 3">
    <name type="scientific">Batillaria attramentaria</name>
    <dbReference type="NCBI Taxonomy" id="370345"/>
    <lineage>
        <taxon>Eukaryota</taxon>
        <taxon>Metazoa</taxon>
        <taxon>Spiralia</taxon>
        <taxon>Lophotrochozoa</taxon>
        <taxon>Mollusca</taxon>
        <taxon>Gastropoda</taxon>
        <taxon>Caenogastropoda</taxon>
        <taxon>Sorbeoconcha</taxon>
        <taxon>Cerithioidea</taxon>
        <taxon>Batillariidae</taxon>
        <taxon>Batillaria</taxon>
    </lineage>
</organism>
<feature type="region of interest" description="Disordered" evidence="1">
    <location>
        <begin position="229"/>
        <end position="251"/>
    </location>
</feature>
<dbReference type="Pfam" id="PF06206">
    <property type="entry name" value="CpeT"/>
    <property type="match status" value="1"/>
</dbReference>
<dbReference type="Gene3D" id="2.40.128.590">
    <property type="entry name" value="CpcT/CpeT domain"/>
    <property type="match status" value="1"/>
</dbReference>
<evidence type="ECO:0000256" key="1">
    <source>
        <dbReference type="SAM" id="MobiDB-lite"/>
    </source>
</evidence>
<proteinExistence type="predicted"/>
<protein>
    <submittedName>
        <fullName evidence="2">Uncharacterized protein</fullName>
    </submittedName>
</protein>
<gene>
    <name evidence="2" type="ORF">BaRGS_00022264</name>
</gene>
<evidence type="ECO:0000313" key="3">
    <source>
        <dbReference type="Proteomes" id="UP001519460"/>
    </source>
</evidence>
<dbReference type="Proteomes" id="UP001519460">
    <property type="component" value="Unassembled WGS sequence"/>
</dbReference>
<dbReference type="AlphaFoldDB" id="A0ABD0KGZ7"/>
<dbReference type="InterPro" id="IPR038672">
    <property type="entry name" value="CpcT/CpeT_sf"/>
</dbReference>